<keyword evidence="1" id="KW-0812">Transmembrane</keyword>
<feature type="transmembrane region" description="Helical" evidence="1">
    <location>
        <begin position="39"/>
        <end position="57"/>
    </location>
</feature>
<feature type="transmembrane region" description="Helical" evidence="1">
    <location>
        <begin position="117"/>
        <end position="136"/>
    </location>
</feature>
<protein>
    <submittedName>
        <fullName evidence="2">Uncharacterized protein</fullName>
    </submittedName>
</protein>
<dbReference type="RefSeq" id="WP_138644827.1">
    <property type="nucleotide sequence ID" value="NZ_VCKW01000038.1"/>
</dbReference>
<keyword evidence="1" id="KW-1133">Transmembrane helix</keyword>
<feature type="transmembrane region" description="Helical" evidence="1">
    <location>
        <begin position="14"/>
        <end position="33"/>
    </location>
</feature>
<keyword evidence="1" id="KW-0472">Membrane</keyword>
<sequence length="188" mass="19973">MSDIAPAARRFRPAVGRFWPAALAAAMVLPTWNGGGPEQVTSLAQALSLLPLLYLLVETFHWRRGTWAVLATLLVSFTALQAVDVVDPAAVVAAVALAVLVWGGVRGRLFTSTALQAQALGMIGFGAVTLAGLIVAPDAGRYIVAAGWFAHGLWDLVHLKRDKVVLRSYAQWCAVVDVLIAANLVLVH</sequence>
<reference evidence="2 3" key="1">
    <citation type="submission" date="2019-05" db="EMBL/GenBank/DDBJ databases">
        <title>Draft genome sequence of Actinomadura sp. 14C53.</title>
        <authorList>
            <person name="Saricaoglu S."/>
            <person name="Isik K."/>
        </authorList>
    </citation>
    <scope>NUCLEOTIDE SEQUENCE [LARGE SCALE GENOMIC DNA]</scope>
    <source>
        <strain evidence="2 3">14C53</strain>
    </source>
</reference>
<dbReference type="AlphaFoldDB" id="A0A5C4JEW9"/>
<dbReference type="OrthoDB" id="2988755at2"/>
<feature type="transmembrane region" description="Helical" evidence="1">
    <location>
        <begin position="64"/>
        <end position="83"/>
    </location>
</feature>
<organism evidence="2 3">
    <name type="scientific">Actinomadura soli</name>
    <dbReference type="NCBI Taxonomy" id="2508997"/>
    <lineage>
        <taxon>Bacteria</taxon>
        <taxon>Bacillati</taxon>
        <taxon>Actinomycetota</taxon>
        <taxon>Actinomycetes</taxon>
        <taxon>Streptosporangiales</taxon>
        <taxon>Thermomonosporaceae</taxon>
        <taxon>Actinomadura</taxon>
    </lineage>
</organism>
<comment type="caution">
    <text evidence="2">The sequence shown here is derived from an EMBL/GenBank/DDBJ whole genome shotgun (WGS) entry which is preliminary data.</text>
</comment>
<feature type="transmembrane region" description="Helical" evidence="1">
    <location>
        <begin position="169"/>
        <end position="187"/>
    </location>
</feature>
<dbReference type="EMBL" id="VCKW01000038">
    <property type="protein sequence ID" value="TMR03691.1"/>
    <property type="molecule type" value="Genomic_DNA"/>
</dbReference>
<keyword evidence="3" id="KW-1185">Reference proteome</keyword>
<gene>
    <name evidence="2" type="ORF">ETD83_10215</name>
</gene>
<dbReference type="Proteomes" id="UP000309174">
    <property type="component" value="Unassembled WGS sequence"/>
</dbReference>
<accession>A0A5C4JEW9</accession>
<evidence type="ECO:0000313" key="2">
    <source>
        <dbReference type="EMBL" id="TMR03691.1"/>
    </source>
</evidence>
<feature type="transmembrane region" description="Helical" evidence="1">
    <location>
        <begin position="89"/>
        <end position="105"/>
    </location>
</feature>
<proteinExistence type="predicted"/>
<name>A0A5C4JEW9_9ACTN</name>
<evidence type="ECO:0000313" key="3">
    <source>
        <dbReference type="Proteomes" id="UP000309174"/>
    </source>
</evidence>
<evidence type="ECO:0000256" key="1">
    <source>
        <dbReference type="SAM" id="Phobius"/>
    </source>
</evidence>